<keyword evidence="2" id="KW-0808">Transferase</keyword>
<dbReference type="PANTHER" id="PTHR43861">
    <property type="entry name" value="TRANS-ACONITATE 2-METHYLTRANSFERASE-RELATED"/>
    <property type="match status" value="1"/>
</dbReference>
<dbReference type="eggNOG" id="COG2226">
    <property type="taxonomic scope" value="Bacteria"/>
</dbReference>
<evidence type="ECO:0000313" key="2">
    <source>
        <dbReference type="EMBL" id="KTD20799.1"/>
    </source>
</evidence>
<feature type="domain" description="Methyltransferase" evidence="1">
    <location>
        <begin position="41"/>
        <end position="148"/>
    </location>
</feature>
<gene>
    <name evidence="2" type="ORF">Llan_1756</name>
</gene>
<dbReference type="InterPro" id="IPR029063">
    <property type="entry name" value="SAM-dependent_MTases_sf"/>
</dbReference>
<keyword evidence="2" id="KW-0489">Methyltransferase</keyword>
<dbReference type="SUPFAM" id="SSF53335">
    <property type="entry name" value="S-adenosyl-L-methionine-dependent methyltransferases"/>
    <property type="match status" value="1"/>
</dbReference>
<dbReference type="PATRIC" id="fig|45067.4.peg.1844"/>
<sequence>MTEQDNESYDFEIPEEGLDYEILDSAFNSTTEAFIKVNGIQPGMRVLDVGSGSGIMTHYLARQVGQHGHVLSIDNSPEQLGRARRYCEQQSDKNISFKVLSIYELNQLNEHFDFIYCRFVLHHLHSPRLAINLFYQALNKEGIYIAEEGIVSAGFAYPPSKAWQYNRPPTLLPEEEKEGTHRDGEFGMKLYYWMKKSGFTIRDAKLVQPLLITYKQKKRLVDGHDAYKKTALLHDQSEADWEEQRQELMRLASDDFSIVGFYQSCQVCGIKS</sequence>
<accession>A0A0W0VL07</accession>
<comment type="caution">
    <text evidence="2">The sequence shown here is derived from an EMBL/GenBank/DDBJ whole genome shotgun (WGS) entry which is preliminary data.</text>
</comment>
<dbReference type="GO" id="GO:0008168">
    <property type="term" value="F:methyltransferase activity"/>
    <property type="evidence" value="ECO:0007669"/>
    <property type="project" value="UniProtKB-KW"/>
</dbReference>
<dbReference type="CDD" id="cd02440">
    <property type="entry name" value="AdoMet_MTases"/>
    <property type="match status" value="1"/>
</dbReference>
<dbReference type="EMBL" id="LNYI01000034">
    <property type="protein sequence ID" value="KTD20799.1"/>
    <property type="molecule type" value="Genomic_DNA"/>
</dbReference>
<dbReference type="Pfam" id="PF13847">
    <property type="entry name" value="Methyltransf_31"/>
    <property type="match status" value="1"/>
</dbReference>
<name>A0A0W0VL07_9GAMM</name>
<protein>
    <submittedName>
        <fullName evidence="2">Putative methyltransferase</fullName>
    </submittedName>
</protein>
<evidence type="ECO:0000259" key="1">
    <source>
        <dbReference type="Pfam" id="PF13847"/>
    </source>
</evidence>
<keyword evidence="3" id="KW-1185">Reference proteome</keyword>
<evidence type="ECO:0000313" key="3">
    <source>
        <dbReference type="Proteomes" id="UP000054869"/>
    </source>
</evidence>
<dbReference type="InterPro" id="IPR025714">
    <property type="entry name" value="Methyltranfer_dom"/>
</dbReference>
<dbReference type="RefSeq" id="WP_051546219.1">
    <property type="nucleotide sequence ID" value="NZ_CAAAJD010000030.1"/>
</dbReference>
<dbReference type="Gene3D" id="3.40.50.150">
    <property type="entry name" value="Vaccinia Virus protein VP39"/>
    <property type="match status" value="1"/>
</dbReference>
<dbReference type="OrthoDB" id="9791837at2"/>
<dbReference type="STRING" id="45067.Llan_1756"/>
<organism evidence="2 3">
    <name type="scientific">Legionella lansingensis</name>
    <dbReference type="NCBI Taxonomy" id="45067"/>
    <lineage>
        <taxon>Bacteria</taxon>
        <taxon>Pseudomonadati</taxon>
        <taxon>Pseudomonadota</taxon>
        <taxon>Gammaproteobacteria</taxon>
        <taxon>Legionellales</taxon>
        <taxon>Legionellaceae</taxon>
        <taxon>Legionella</taxon>
    </lineage>
</organism>
<proteinExistence type="predicted"/>
<dbReference type="Proteomes" id="UP000054869">
    <property type="component" value="Unassembled WGS sequence"/>
</dbReference>
<reference evidence="2 3" key="1">
    <citation type="submission" date="2015-11" db="EMBL/GenBank/DDBJ databases">
        <title>Genomic analysis of 38 Legionella species identifies large and diverse effector repertoires.</title>
        <authorList>
            <person name="Burstein D."/>
            <person name="Amaro F."/>
            <person name="Zusman T."/>
            <person name="Lifshitz Z."/>
            <person name="Cohen O."/>
            <person name="Gilbert J.A."/>
            <person name="Pupko T."/>
            <person name="Shuman H.A."/>
            <person name="Segal G."/>
        </authorList>
    </citation>
    <scope>NUCLEOTIDE SEQUENCE [LARGE SCALE GENOMIC DNA]</scope>
    <source>
        <strain evidence="2 3">ATCC 49751</strain>
    </source>
</reference>
<dbReference type="AlphaFoldDB" id="A0A0W0VL07"/>
<dbReference type="GO" id="GO:0032259">
    <property type="term" value="P:methylation"/>
    <property type="evidence" value="ECO:0007669"/>
    <property type="project" value="UniProtKB-KW"/>
</dbReference>